<dbReference type="Gene3D" id="3.40.190.170">
    <property type="entry name" value="Bacterial extracellular solute-binding protein, family 7"/>
    <property type="match status" value="1"/>
</dbReference>
<dbReference type="OrthoDB" id="9177965at2"/>
<dbReference type="InterPro" id="IPR038404">
    <property type="entry name" value="TRAP_DctP_sf"/>
</dbReference>
<dbReference type="Proteomes" id="UP000242133">
    <property type="component" value="Unassembled WGS sequence"/>
</dbReference>
<protein>
    <submittedName>
        <fullName evidence="3">TRAP-type C4-dicarboxylate transport system substrate-binding protein</fullName>
    </submittedName>
</protein>
<dbReference type="RefSeq" id="WP_106592225.1">
    <property type="nucleotide sequence ID" value="NZ_PYGI01000015.1"/>
</dbReference>
<name>A0A2P8ETV5_9GAMM</name>
<sequence>MKKILRVAASATIVLLASTAQAETRLTMSSWLPSGHPLVKDVMKPWAESVEEVTNGRVKVIMLPSALGHPKVHYDIAREGQADITYSAHGYTPGRFKLYKMVEFPFGGNSAESTSVAYWNVYNEYLKPAGEHKDVKLLGLFTHGPGHIHNSQRTVNAAADLKGLKLRVGGGIMNDISTELGAVTLQKPSSSTYELVSSGVADGTLFPLESVPAFNIQNKTTHTTLVPDGLYNFSFFLVMNRDRFADLSEEDQQAIESVSGEAFAHLAGKMWDTQDAQGLESIKANGNEVVTADAAFLQEIRNASAPMEAQWLKTAASLGVDGEAALKAFREHSKQQDVAQSR</sequence>
<evidence type="ECO:0000256" key="2">
    <source>
        <dbReference type="SAM" id="SignalP"/>
    </source>
</evidence>
<dbReference type="Pfam" id="PF03480">
    <property type="entry name" value="DctP"/>
    <property type="match status" value="1"/>
</dbReference>
<reference evidence="3 4" key="1">
    <citation type="submission" date="2018-03" db="EMBL/GenBank/DDBJ databases">
        <title>Genomic Encyclopedia of Archaeal and Bacterial Type Strains, Phase II (KMG-II): from individual species to whole genera.</title>
        <authorList>
            <person name="Goeker M."/>
        </authorList>
    </citation>
    <scope>NUCLEOTIDE SEQUENCE [LARGE SCALE GENOMIC DNA]</scope>
    <source>
        <strain evidence="3 4">DSM 17586</strain>
    </source>
</reference>
<gene>
    <name evidence="3" type="ORF">CLV44_11575</name>
</gene>
<keyword evidence="4" id="KW-1185">Reference proteome</keyword>
<dbReference type="NCBIfam" id="NF037995">
    <property type="entry name" value="TRAP_S1"/>
    <property type="match status" value="1"/>
</dbReference>
<keyword evidence="1 2" id="KW-0732">Signal</keyword>
<dbReference type="GO" id="GO:0055085">
    <property type="term" value="P:transmembrane transport"/>
    <property type="evidence" value="ECO:0007669"/>
    <property type="project" value="InterPro"/>
</dbReference>
<dbReference type="PANTHER" id="PTHR33376:SF15">
    <property type="entry name" value="BLL6794 PROTEIN"/>
    <property type="match status" value="1"/>
</dbReference>
<dbReference type="EMBL" id="PYGI01000015">
    <property type="protein sequence ID" value="PSL12906.1"/>
    <property type="molecule type" value="Genomic_DNA"/>
</dbReference>
<feature type="signal peptide" evidence="2">
    <location>
        <begin position="1"/>
        <end position="22"/>
    </location>
</feature>
<dbReference type="PANTHER" id="PTHR33376">
    <property type="match status" value="1"/>
</dbReference>
<dbReference type="AlphaFoldDB" id="A0A2P8ETV5"/>
<proteinExistence type="predicted"/>
<comment type="caution">
    <text evidence="3">The sequence shown here is derived from an EMBL/GenBank/DDBJ whole genome shotgun (WGS) entry which is preliminary data.</text>
</comment>
<evidence type="ECO:0000313" key="3">
    <source>
        <dbReference type="EMBL" id="PSL12906.1"/>
    </source>
</evidence>
<dbReference type="InterPro" id="IPR018389">
    <property type="entry name" value="DctP_fam"/>
</dbReference>
<organism evidence="3 4">
    <name type="scientific">Marinobacterium halophilum</name>
    <dbReference type="NCBI Taxonomy" id="267374"/>
    <lineage>
        <taxon>Bacteria</taxon>
        <taxon>Pseudomonadati</taxon>
        <taxon>Pseudomonadota</taxon>
        <taxon>Gammaproteobacteria</taxon>
        <taxon>Oceanospirillales</taxon>
        <taxon>Oceanospirillaceae</taxon>
        <taxon>Marinobacterium</taxon>
    </lineage>
</organism>
<evidence type="ECO:0000313" key="4">
    <source>
        <dbReference type="Proteomes" id="UP000242133"/>
    </source>
</evidence>
<feature type="chain" id="PRO_5015175409" evidence="2">
    <location>
        <begin position="23"/>
        <end position="342"/>
    </location>
</feature>
<accession>A0A2P8ETV5</accession>
<evidence type="ECO:0000256" key="1">
    <source>
        <dbReference type="ARBA" id="ARBA00022729"/>
    </source>
</evidence>
<dbReference type="CDD" id="cd13665">
    <property type="entry name" value="PBP2_TRAP_Dctp3_4"/>
    <property type="match status" value="1"/>
</dbReference>